<dbReference type="STRING" id="1220554.GCA_001552135_04582"/>
<evidence type="ECO:0000313" key="3">
    <source>
        <dbReference type="EMBL" id="TYB45496.1"/>
    </source>
</evidence>
<dbReference type="Gene3D" id="1.20.120.1690">
    <property type="match status" value="1"/>
</dbReference>
<comment type="caution">
    <text evidence="3">The sequence shown here is derived from an EMBL/GenBank/DDBJ whole genome shotgun (WGS) entry which is preliminary data.</text>
</comment>
<reference evidence="3 4" key="1">
    <citation type="submission" date="2019-08" db="EMBL/GenBank/DDBJ databases">
        <title>Actinomadura sp. nov. CYP1-5 isolated from mountain soil.</title>
        <authorList>
            <person name="Songsumanus A."/>
            <person name="Kuncharoen N."/>
            <person name="Kudo T."/>
            <person name="Yuki M."/>
            <person name="Igarashi Y."/>
            <person name="Tanasupawat S."/>
        </authorList>
    </citation>
    <scope>NUCLEOTIDE SEQUENCE [LARGE SCALE GENOMIC DNA]</scope>
    <source>
        <strain evidence="3 4">JCM 14158</strain>
    </source>
</reference>
<dbReference type="SMART" id="SM00327">
    <property type="entry name" value="VWA"/>
    <property type="match status" value="1"/>
</dbReference>
<keyword evidence="4" id="KW-1185">Reference proteome</keyword>
<feature type="region of interest" description="Disordered" evidence="1">
    <location>
        <begin position="417"/>
        <end position="454"/>
    </location>
</feature>
<dbReference type="AlphaFoldDB" id="A0A5D0NLX5"/>
<feature type="compositionally biased region" description="Basic and acidic residues" evidence="1">
    <location>
        <begin position="417"/>
        <end position="429"/>
    </location>
</feature>
<dbReference type="Gene3D" id="3.40.50.410">
    <property type="entry name" value="von Willebrand factor, type A domain"/>
    <property type="match status" value="1"/>
</dbReference>
<dbReference type="Pfam" id="PF13768">
    <property type="entry name" value="VWA_3"/>
    <property type="match status" value="1"/>
</dbReference>
<dbReference type="Gene3D" id="2.60.40.3670">
    <property type="match status" value="1"/>
</dbReference>
<dbReference type="RefSeq" id="WP_067894757.1">
    <property type="nucleotide sequence ID" value="NZ_VSFG01000003.1"/>
</dbReference>
<accession>A0A5D0NLX5</accession>
<dbReference type="Proteomes" id="UP000323380">
    <property type="component" value="Unassembled WGS sequence"/>
</dbReference>
<evidence type="ECO:0000259" key="2">
    <source>
        <dbReference type="SMART" id="SM00327"/>
    </source>
</evidence>
<dbReference type="SUPFAM" id="SSF53300">
    <property type="entry name" value="vWA-like"/>
    <property type="match status" value="1"/>
</dbReference>
<name>A0A5D0NLX5_9ACTN</name>
<gene>
    <name evidence="3" type="ORF">FXF69_18870</name>
</gene>
<protein>
    <submittedName>
        <fullName evidence="3">VWA domain-containing protein</fullName>
    </submittedName>
</protein>
<dbReference type="CDD" id="cd00198">
    <property type="entry name" value="vWFA"/>
    <property type="match status" value="1"/>
</dbReference>
<dbReference type="EMBL" id="VSFG01000003">
    <property type="protein sequence ID" value="TYB45496.1"/>
    <property type="molecule type" value="Genomic_DNA"/>
</dbReference>
<sequence>MDAQPSFDLQVSQIKFLSREESEMHAIVTVGARNAGAGPGGRAPEGAEIVLVDCSTSMGDPPSKMVAARRATIAAIDSMRDGTRFAVVAGTHEARMAYPREEATAVADPRSRADAATAVHRLYANGGTAMGTWLARARVLLDGHPAAIRHAVLLTDGFNVSEARAELDRELAACAGHFSCDARGIGDGWEPEELLRIVTALGGTADAVRREDELEADFRALMRTAMGKAVPAVALRVSTPPDVRTRFVKQVFPAFADLAGKTREVDARTVEVDTGAWGDEVREFHVCLALDSADRELSVDRRVARLDLLPEGDATVDGSPANVFVHWTDDPRLSTLIDPKMSRYTRHGELKEAIDTGFEAYRSGDPKRAAAEWARAMELAAKLENDRILRRLRRVVAVDSDGLPRLRDDAGDLDSKRLRIASRDTHGGADGRGAAPGSARGEPEGATRTCPNCDRRTPSGTYCTHCGAPMNGGASGGAV</sequence>
<dbReference type="InterPro" id="IPR002035">
    <property type="entry name" value="VWF_A"/>
</dbReference>
<feature type="domain" description="VWFA" evidence="2">
    <location>
        <begin position="46"/>
        <end position="220"/>
    </location>
</feature>
<evidence type="ECO:0000256" key="1">
    <source>
        <dbReference type="SAM" id="MobiDB-lite"/>
    </source>
</evidence>
<proteinExistence type="predicted"/>
<organism evidence="3 4">
    <name type="scientific">Actinomadura chibensis</name>
    <dbReference type="NCBI Taxonomy" id="392828"/>
    <lineage>
        <taxon>Bacteria</taxon>
        <taxon>Bacillati</taxon>
        <taxon>Actinomycetota</taxon>
        <taxon>Actinomycetes</taxon>
        <taxon>Streptosporangiales</taxon>
        <taxon>Thermomonosporaceae</taxon>
        <taxon>Actinomadura</taxon>
    </lineage>
</organism>
<dbReference type="InterPro" id="IPR036465">
    <property type="entry name" value="vWFA_dom_sf"/>
</dbReference>
<evidence type="ECO:0000313" key="4">
    <source>
        <dbReference type="Proteomes" id="UP000323380"/>
    </source>
</evidence>